<comment type="caution">
    <text evidence="5">The sequence shown here is derived from an EMBL/GenBank/DDBJ whole genome shotgun (WGS) entry which is preliminary data.</text>
</comment>
<dbReference type="OrthoDB" id="9783240at2"/>
<sequence>MFGKIQATALALILALPVAAQAAKVKIGFVNSITGPEAPIGENLTNGVTLALEDLKKKGIDVELVKEDDTGKPEKSMAAFEKMATRDRVAGIVGPYSSKCANAIAKLAEKYKTPLLIPVASKEEITRQNLKWTFRLSATTYDYATILLDMATSLGRPKTIAIINENTDFGTSGAKSAKDYAGKKGIRVVAEEAYAPGSPDYRSTLTKIKSKKPDLVFMVSYVADAILLMRQSREIGITPQAFLGAGAGFATVSFAKEKAISSNVFSSTQWTGDVNWPGAKEFNKRYITKFGKEPTYHAATAYESMMIMAETAAKAGGNREKIRSELKSGKWNGIMGEVKFADYEGYTNQNKHQMLVEQIQNGVHQTVYPPKYVSKKPVYPFPGWK</sequence>
<evidence type="ECO:0000313" key="6">
    <source>
        <dbReference type="Proteomes" id="UP000324298"/>
    </source>
</evidence>
<feature type="signal peptide" evidence="3">
    <location>
        <begin position="1"/>
        <end position="22"/>
    </location>
</feature>
<dbReference type="Proteomes" id="UP000324298">
    <property type="component" value="Unassembled WGS sequence"/>
</dbReference>
<feature type="chain" id="PRO_5022808071" evidence="3">
    <location>
        <begin position="23"/>
        <end position="385"/>
    </location>
</feature>
<organism evidence="5 6">
    <name type="scientific">Oryzomonas rubra</name>
    <dbReference type="NCBI Taxonomy" id="2509454"/>
    <lineage>
        <taxon>Bacteria</taxon>
        <taxon>Pseudomonadati</taxon>
        <taxon>Thermodesulfobacteriota</taxon>
        <taxon>Desulfuromonadia</taxon>
        <taxon>Geobacterales</taxon>
        <taxon>Geobacteraceae</taxon>
        <taxon>Oryzomonas</taxon>
    </lineage>
</organism>
<dbReference type="RefSeq" id="WP_149305681.1">
    <property type="nucleotide sequence ID" value="NZ_SRSD01000001.1"/>
</dbReference>
<dbReference type="SUPFAM" id="SSF53822">
    <property type="entry name" value="Periplasmic binding protein-like I"/>
    <property type="match status" value="1"/>
</dbReference>
<evidence type="ECO:0000313" key="5">
    <source>
        <dbReference type="EMBL" id="KAA0895097.1"/>
    </source>
</evidence>
<keyword evidence="6" id="KW-1185">Reference proteome</keyword>
<name>A0A5A9XPK5_9BACT</name>
<evidence type="ECO:0000259" key="4">
    <source>
        <dbReference type="Pfam" id="PF13458"/>
    </source>
</evidence>
<gene>
    <name evidence="5" type="ORF">ET418_00840</name>
</gene>
<dbReference type="Gene3D" id="3.40.50.2300">
    <property type="match status" value="2"/>
</dbReference>
<dbReference type="EMBL" id="SRSD01000001">
    <property type="protein sequence ID" value="KAA0895097.1"/>
    <property type="molecule type" value="Genomic_DNA"/>
</dbReference>
<accession>A0A5A9XPK5</accession>
<reference evidence="5 6" key="1">
    <citation type="submission" date="2019-04" db="EMBL/GenBank/DDBJ databases">
        <title>Geobacter ruber sp. nov., ferric-reducing bacteria isolated from paddy soil.</title>
        <authorList>
            <person name="Xu Z."/>
            <person name="Masuda Y."/>
            <person name="Itoh H."/>
            <person name="Senoo K."/>
        </authorList>
    </citation>
    <scope>NUCLEOTIDE SEQUENCE [LARGE SCALE GENOMIC DNA]</scope>
    <source>
        <strain evidence="5 6">Red88</strain>
    </source>
</reference>
<dbReference type="InterPro" id="IPR028082">
    <property type="entry name" value="Peripla_BP_I"/>
</dbReference>
<dbReference type="AlphaFoldDB" id="A0A5A9XPK5"/>
<keyword evidence="2 3" id="KW-0732">Signal</keyword>
<evidence type="ECO:0000256" key="3">
    <source>
        <dbReference type="SAM" id="SignalP"/>
    </source>
</evidence>
<dbReference type="InterPro" id="IPR051010">
    <property type="entry name" value="BCAA_transport"/>
</dbReference>
<dbReference type="PANTHER" id="PTHR30483:SF37">
    <property type="entry name" value="ABC TRANSPORTER SUBSTRATE-BINDING PROTEIN"/>
    <property type="match status" value="1"/>
</dbReference>
<feature type="domain" description="Leucine-binding protein" evidence="4">
    <location>
        <begin position="24"/>
        <end position="361"/>
    </location>
</feature>
<comment type="similarity">
    <text evidence="1">Belongs to the leucine-binding protein family.</text>
</comment>
<dbReference type="PANTHER" id="PTHR30483">
    <property type="entry name" value="LEUCINE-SPECIFIC-BINDING PROTEIN"/>
    <property type="match status" value="1"/>
</dbReference>
<proteinExistence type="inferred from homology"/>
<dbReference type="InterPro" id="IPR028081">
    <property type="entry name" value="Leu-bd"/>
</dbReference>
<protein>
    <submittedName>
        <fullName evidence="5">Branched-chain amino acid ABC transporter substrate-binding protein</fullName>
    </submittedName>
</protein>
<dbReference type="Pfam" id="PF13458">
    <property type="entry name" value="Peripla_BP_6"/>
    <property type="match status" value="1"/>
</dbReference>
<evidence type="ECO:0000256" key="1">
    <source>
        <dbReference type="ARBA" id="ARBA00010062"/>
    </source>
</evidence>
<evidence type="ECO:0000256" key="2">
    <source>
        <dbReference type="ARBA" id="ARBA00022729"/>
    </source>
</evidence>